<accession>A0ABV2SEU1</accession>
<proteinExistence type="predicted"/>
<keyword evidence="2" id="KW-1185">Reference proteome</keyword>
<gene>
    <name evidence="1" type="ORF">V5J35_001471</name>
</gene>
<evidence type="ECO:0000313" key="2">
    <source>
        <dbReference type="Proteomes" id="UP001549366"/>
    </source>
</evidence>
<reference evidence="1 2" key="1">
    <citation type="submission" date="2024-06" db="EMBL/GenBank/DDBJ databases">
        <title>Genomic Encyclopedia of Type Strains, Phase V (KMG-V): Genome sequencing to study the core and pangenomes of soil and plant-associated prokaryotes.</title>
        <authorList>
            <person name="Whitman W."/>
        </authorList>
    </citation>
    <scope>NUCLEOTIDE SEQUENCE [LARGE SCALE GENOMIC DNA]</scope>
    <source>
        <strain evidence="1 2">NE40</strain>
    </source>
</reference>
<name>A0ABV2SEU1_9GAMM</name>
<sequence length="62" mass="7041">MRTESRKAFRELGFKPGCTRNCDGRESGDTPLNIVFGKVARLYDSEARKPAFAKQPVNEEQH</sequence>
<dbReference type="EMBL" id="JBEWTB010000002">
    <property type="protein sequence ID" value="MET4756279.1"/>
    <property type="molecule type" value="Genomic_DNA"/>
</dbReference>
<protein>
    <submittedName>
        <fullName evidence="1">Uncharacterized protein</fullName>
    </submittedName>
</protein>
<comment type="caution">
    <text evidence="1">The sequence shown here is derived from an EMBL/GenBank/DDBJ whole genome shotgun (WGS) entry which is preliminary data.</text>
</comment>
<evidence type="ECO:0000313" key="1">
    <source>
        <dbReference type="EMBL" id="MET4756279.1"/>
    </source>
</evidence>
<dbReference type="Proteomes" id="UP001549366">
    <property type="component" value="Unassembled WGS sequence"/>
</dbReference>
<organism evidence="1 2">
    <name type="scientific">Endozoicomonas lisbonensis</name>
    <dbReference type="NCBI Taxonomy" id="3120522"/>
    <lineage>
        <taxon>Bacteria</taxon>
        <taxon>Pseudomonadati</taxon>
        <taxon>Pseudomonadota</taxon>
        <taxon>Gammaproteobacteria</taxon>
        <taxon>Oceanospirillales</taxon>
        <taxon>Endozoicomonadaceae</taxon>
        <taxon>Endozoicomonas</taxon>
    </lineage>
</organism>